<dbReference type="EMBL" id="CAUYUJ010008635">
    <property type="protein sequence ID" value="CAK0824509.1"/>
    <property type="molecule type" value="Genomic_DNA"/>
</dbReference>
<name>A0ABN9RYK3_9DINO</name>
<accession>A0ABN9RYK3</accession>
<proteinExistence type="predicted"/>
<comment type="caution">
    <text evidence="2">The sequence shown here is derived from an EMBL/GenBank/DDBJ whole genome shotgun (WGS) entry which is preliminary data.</text>
</comment>
<dbReference type="Proteomes" id="UP001189429">
    <property type="component" value="Unassembled WGS sequence"/>
</dbReference>
<sequence length="249" mass="26933">MAELALPSWFSGRKRDGDTAPPSAGAAGSGGQPTGGSGNKQAKKGDGKGNKDVAKVVAQVARLLLTVTRELGDVASVVFLRWDIALDRGLPACPVVAGKKYDEQSKDMKAKQQAGEEQDFKGRGPPHLQIFASAMQRCATRTPTAGSTEEVEKQLVLDSKDWWQQYMSEDISLKVIGRAVPHFRCKPLKKENRAIIMMRTDFNKPMGVEAARLLEAVIEAEGGEFLLGSAPRGPIERELMAWVNKSDGA</sequence>
<reference evidence="2" key="1">
    <citation type="submission" date="2023-10" db="EMBL/GenBank/DDBJ databases">
        <authorList>
            <person name="Chen Y."/>
            <person name="Shah S."/>
            <person name="Dougan E. K."/>
            <person name="Thang M."/>
            <person name="Chan C."/>
        </authorList>
    </citation>
    <scope>NUCLEOTIDE SEQUENCE [LARGE SCALE GENOMIC DNA]</scope>
</reference>
<evidence type="ECO:0000256" key="1">
    <source>
        <dbReference type="SAM" id="MobiDB-lite"/>
    </source>
</evidence>
<organism evidence="2 3">
    <name type="scientific">Prorocentrum cordatum</name>
    <dbReference type="NCBI Taxonomy" id="2364126"/>
    <lineage>
        <taxon>Eukaryota</taxon>
        <taxon>Sar</taxon>
        <taxon>Alveolata</taxon>
        <taxon>Dinophyceae</taxon>
        <taxon>Prorocentrales</taxon>
        <taxon>Prorocentraceae</taxon>
        <taxon>Prorocentrum</taxon>
    </lineage>
</organism>
<keyword evidence="3" id="KW-1185">Reference proteome</keyword>
<feature type="region of interest" description="Disordered" evidence="1">
    <location>
        <begin position="1"/>
        <end position="51"/>
    </location>
</feature>
<protein>
    <submittedName>
        <fullName evidence="2">Uncharacterized protein</fullName>
    </submittedName>
</protein>
<evidence type="ECO:0000313" key="3">
    <source>
        <dbReference type="Proteomes" id="UP001189429"/>
    </source>
</evidence>
<feature type="compositionally biased region" description="Gly residues" evidence="1">
    <location>
        <begin position="27"/>
        <end position="38"/>
    </location>
</feature>
<gene>
    <name evidence="2" type="ORF">PCOR1329_LOCUS24900</name>
</gene>
<evidence type="ECO:0000313" key="2">
    <source>
        <dbReference type="EMBL" id="CAK0824509.1"/>
    </source>
</evidence>